<dbReference type="EMBL" id="PKPP01000730">
    <property type="protein sequence ID" value="PWA89323.1"/>
    <property type="molecule type" value="Genomic_DNA"/>
</dbReference>
<dbReference type="GO" id="GO:0005886">
    <property type="term" value="C:plasma membrane"/>
    <property type="evidence" value="ECO:0007669"/>
    <property type="project" value="TreeGrafter"/>
</dbReference>
<feature type="transmembrane region" description="Helical" evidence="15">
    <location>
        <begin position="340"/>
        <end position="363"/>
    </location>
</feature>
<dbReference type="InterPro" id="IPR011009">
    <property type="entry name" value="Kinase-like_dom_sf"/>
</dbReference>
<keyword evidence="2" id="KW-0723">Serine/threonine-protein kinase</keyword>
<evidence type="ECO:0000256" key="11">
    <source>
        <dbReference type="ARBA" id="ARBA00023157"/>
    </source>
</evidence>
<evidence type="ECO:0000256" key="4">
    <source>
        <dbReference type="ARBA" id="ARBA00022692"/>
    </source>
</evidence>
<dbReference type="Gene3D" id="1.10.510.10">
    <property type="entry name" value="Transferase(Phosphotransferase) domain 1"/>
    <property type="match status" value="1"/>
</dbReference>
<evidence type="ECO:0000256" key="6">
    <source>
        <dbReference type="ARBA" id="ARBA00022741"/>
    </source>
</evidence>
<dbReference type="InterPro" id="IPR000719">
    <property type="entry name" value="Prot_kinase_dom"/>
</dbReference>
<dbReference type="InterPro" id="IPR025287">
    <property type="entry name" value="WAK_GUB"/>
</dbReference>
<keyword evidence="3" id="KW-0808">Transferase</keyword>
<dbReference type="Proteomes" id="UP000245207">
    <property type="component" value="Unassembled WGS sequence"/>
</dbReference>
<keyword evidence="11" id="KW-1015">Disulfide bond</keyword>
<comment type="catalytic activity">
    <reaction evidence="14">
        <text>L-threonyl-[protein] + ATP = O-phospho-L-threonyl-[protein] + ADP + H(+)</text>
        <dbReference type="Rhea" id="RHEA:46608"/>
        <dbReference type="Rhea" id="RHEA-COMP:11060"/>
        <dbReference type="Rhea" id="RHEA-COMP:11605"/>
        <dbReference type="ChEBI" id="CHEBI:15378"/>
        <dbReference type="ChEBI" id="CHEBI:30013"/>
        <dbReference type="ChEBI" id="CHEBI:30616"/>
        <dbReference type="ChEBI" id="CHEBI:61977"/>
        <dbReference type="ChEBI" id="CHEBI:456216"/>
    </reaction>
</comment>
<dbReference type="InterPro" id="IPR045274">
    <property type="entry name" value="WAK-like"/>
</dbReference>
<evidence type="ECO:0000256" key="8">
    <source>
        <dbReference type="ARBA" id="ARBA00022840"/>
    </source>
</evidence>
<name>A0A2U1PUB8_ARTAN</name>
<dbReference type="OrthoDB" id="4062651at2759"/>
<dbReference type="AlphaFoldDB" id="A0A2U1PUB8"/>
<keyword evidence="10 15" id="KW-0472">Membrane</keyword>
<evidence type="ECO:0000259" key="17">
    <source>
        <dbReference type="PROSITE" id="PS50011"/>
    </source>
</evidence>
<dbReference type="PROSITE" id="PS00108">
    <property type="entry name" value="PROTEIN_KINASE_ST"/>
    <property type="match status" value="1"/>
</dbReference>
<feature type="domain" description="Protein kinase" evidence="17">
    <location>
        <begin position="416"/>
        <end position="689"/>
    </location>
</feature>
<dbReference type="SMART" id="SM00220">
    <property type="entry name" value="S_TKc"/>
    <property type="match status" value="1"/>
</dbReference>
<dbReference type="GO" id="GO:0007166">
    <property type="term" value="P:cell surface receptor signaling pathway"/>
    <property type="evidence" value="ECO:0007669"/>
    <property type="project" value="InterPro"/>
</dbReference>
<dbReference type="STRING" id="35608.A0A2U1PUB8"/>
<evidence type="ECO:0000256" key="1">
    <source>
        <dbReference type="ARBA" id="ARBA00004479"/>
    </source>
</evidence>
<keyword evidence="12" id="KW-0325">Glycoprotein</keyword>
<dbReference type="InterPro" id="IPR001245">
    <property type="entry name" value="Ser-Thr/Tyr_kinase_cat_dom"/>
</dbReference>
<evidence type="ECO:0000256" key="16">
    <source>
        <dbReference type="SAM" id="SignalP"/>
    </source>
</evidence>
<dbReference type="Pfam" id="PF07714">
    <property type="entry name" value="PK_Tyr_Ser-Thr"/>
    <property type="match status" value="1"/>
</dbReference>
<dbReference type="GO" id="GO:0030247">
    <property type="term" value="F:polysaccharide binding"/>
    <property type="evidence" value="ECO:0007669"/>
    <property type="project" value="InterPro"/>
</dbReference>
<evidence type="ECO:0000256" key="9">
    <source>
        <dbReference type="ARBA" id="ARBA00022989"/>
    </source>
</evidence>
<evidence type="ECO:0000313" key="19">
    <source>
        <dbReference type="Proteomes" id="UP000245207"/>
    </source>
</evidence>
<proteinExistence type="predicted"/>
<accession>A0A2U1PUB8</accession>
<comment type="catalytic activity">
    <reaction evidence="13">
        <text>L-seryl-[protein] + ATP = O-phospho-L-seryl-[protein] + ADP + H(+)</text>
        <dbReference type="Rhea" id="RHEA:17989"/>
        <dbReference type="Rhea" id="RHEA-COMP:9863"/>
        <dbReference type="Rhea" id="RHEA-COMP:11604"/>
        <dbReference type="ChEBI" id="CHEBI:15378"/>
        <dbReference type="ChEBI" id="CHEBI:29999"/>
        <dbReference type="ChEBI" id="CHEBI:30616"/>
        <dbReference type="ChEBI" id="CHEBI:83421"/>
        <dbReference type="ChEBI" id="CHEBI:456216"/>
    </reaction>
</comment>
<evidence type="ECO:0000256" key="10">
    <source>
        <dbReference type="ARBA" id="ARBA00023136"/>
    </source>
</evidence>
<evidence type="ECO:0000256" key="2">
    <source>
        <dbReference type="ARBA" id="ARBA00022527"/>
    </source>
</evidence>
<organism evidence="18 19">
    <name type="scientific">Artemisia annua</name>
    <name type="common">Sweet wormwood</name>
    <dbReference type="NCBI Taxonomy" id="35608"/>
    <lineage>
        <taxon>Eukaryota</taxon>
        <taxon>Viridiplantae</taxon>
        <taxon>Streptophyta</taxon>
        <taxon>Embryophyta</taxon>
        <taxon>Tracheophyta</taxon>
        <taxon>Spermatophyta</taxon>
        <taxon>Magnoliopsida</taxon>
        <taxon>eudicotyledons</taxon>
        <taxon>Gunneridae</taxon>
        <taxon>Pentapetalae</taxon>
        <taxon>asterids</taxon>
        <taxon>campanulids</taxon>
        <taxon>Asterales</taxon>
        <taxon>Asteraceae</taxon>
        <taxon>Asteroideae</taxon>
        <taxon>Anthemideae</taxon>
        <taxon>Artemisiinae</taxon>
        <taxon>Artemisia</taxon>
    </lineage>
</organism>
<evidence type="ECO:0000256" key="14">
    <source>
        <dbReference type="ARBA" id="ARBA00047951"/>
    </source>
</evidence>
<dbReference type="Gene3D" id="3.30.200.20">
    <property type="entry name" value="Phosphorylase Kinase, domain 1"/>
    <property type="match status" value="1"/>
</dbReference>
<keyword evidence="4 15" id="KW-0812">Transmembrane</keyword>
<keyword evidence="9 15" id="KW-1133">Transmembrane helix</keyword>
<feature type="signal peptide" evidence="16">
    <location>
        <begin position="1"/>
        <end position="28"/>
    </location>
</feature>
<feature type="chain" id="PRO_5015489944" evidence="16">
    <location>
        <begin position="29"/>
        <end position="732"/>
    </location>
</feature>
<dbReference type="FunFam" id="1.10.510.10:FF:000084">
    <property type="entry name" value="Wall-associated receptor kinase 2"/>
    <property type="match status" value="1"/>
</dbReference>
<dbReference type="Pfam" id="PF13947">
    <property type="entry name" value="GUB_WAK_bind"/>
    <property type="match status" value="1"/>
</dbReference>
<dbReference type="PANTHER" id="PTHR27005">
    <property type="entry name" value="WALL-ASSOCIATED RECEPTOR KINASE-LIKE 21"/>
    <property type="match status" value="1"/>
</dbReference>
<reference evidence="18 19" key="1">
    <citation type="journal article" date="2018" name="Mol. Plant">
        <title>The genome of Artemisia annua provides insight into the evolution of Asteraceae family and artemisinin biosynthesis.</title>
        <authorList>
            <person name="Shen Q."/>
            <person name="Zhang L."/>
            <person name="Liao Z."/>
            <person name="Wang S."/>
            <person name="Yan T."/>
            <person name="Shi P."/>
            <person name="Liu M."/>
            <person name="Fu X."/>
            <person name="Pan Q."/>
            <person name="Wang Y."/>
            <person name="Lv Z."/>
            <person name="Lu X."/>
            <person name="Zhang F."/>
            <person name="Jiang W."/>
            <person name="Ma Y."/>
            <person name="Chen M."/>
            <person name="Hao X."/>
            <person name="Li L."/>
            <person name="Tang Y."/>
            <person name="Lv G."/>
            <person name="Zhou Y."/>
            <person name="Sun X."/>
            <person name="Brodelius P.E."/>
            <person name="Rose J.K.C."/>
            <person name="Tang K."/>
        </authorList>
    </citation>
    <scope>NUCLEOTIDE SEQUENCE [LARGE SCALE GENOMIC DNA]</scope>
    <source>
        <strain evidence="19">cv. Huhao1</strain>
        <tissue evidence="18">Leaf</tissue>
    </source>
</reference>
<comment type="caution">
    <text evidence="18">The sequence shown here is derived from an EMBL/GenBank/DDBJ whole genome shotgun (WGS) entry which is preliminary data.</text>
</comment>
<dbReference type="InterPro" id="IPR008271">
    <property type="entry name" value="Ser/Thr_kinase_AS"/>
</dbReference>
<dbReference type="PANTHER" id="PTHR27005:SF388">
    <property type="entry name" value="MITOGEN-ACTIVATED PROTEIN (MAP) KINASE KINASE KINASE 10-RELATED"/>
    <property type="match status" value="1"/>
</dbReference>
<dbReference type="GO" id="GO:0005524">
    <property type="term" value="F:ATP binding"/>
    <property type="evidence" value="ECO:0007669"/>
    <property type="project" value="UniProtKB-KW"/>
</dbReference>
<keyword evidence="5 16" id="KW-0732">Signal</keyword>
<dbReference type="FunFam" id="3.30.200.20:FF:000043">
    <property type="entry name" value="Wall-associated receptor kinase 2"/>
    <property type="match status" value="1"/>
</dbReference>
<comment type="subcellular location">
    <subcellularLocation>
        <location evidence="1">Membrane</location>
        <topology evidence="1">Single-pass type I membrane protein</topology>
    </subcellularLocation>
</comment>
<dbReference type="SUPFAM" id="SSF56112">
    <property type="entry name" value="Protein kinase-like (PK-like)"/>
    <property type="match status" value="1"/>
</dbReference>
<keyword evidence="6" id="KW-0547">Nucleotide-binding</keyword>
<dbReference type="PROSITE" id="PS50011">
    <property type="entry name" value="PROTEIN_KINASE_DOM"/>
    <property type="match status" value="1"/>
</dbReference>
<keyword evidence="19" id="KW-1185">Reference proteome</keyword>
<protein>
    <submittedName>
        <fullName evidence="18">Wall-associated kinase family protein</fullName>
    </submittedName>
</protein>
<keyword evidence="7 18" id="KW-0418">Kinase</keyword>
<evidence type="ECO:0000256" key="13">
    <source>
        <dbReference type="ARBA" id="ARBA00047558"/>
    </source>
</evidence>
<sequence length="732" mass="81488">MKLLLVYRILLVIFLSLTAASIAAAVYAKPGCDDMCGNVRIPFPFGIGANCSVNEWYVVNCNSSIPYLSALDNLEVLRVDLGNQTVTVNMQKISNCSQTKSVDLRTTPFVYSKSHNRFVFEGCGNAVMMGDHDNVLTACSTMCSKFDTTTTVSIQRSNRCVGLSCCETTIPHYLQSYSMNLTSLERHMGGGGICGSAFLVDENSIEGSRLSHQSSVAEGSSYAHTSLLWTISDVDQLQVTCCDKNNRKGYGRIVDMGNGTTTNTWKCHYYESSAGNPYLIDGCDDYRSVSEECSRCEDRGGYCHYDTTYDVDDYIYNSKFTCGVYRGYIYEESRSSRTSLGVILGVSISIGVLFLVAITYMLYKMIKKTKIKRRRERFFKRNGGLLLTQQQKAYPSLIDKTILFTSRELEKATNNFSENRILGRGGQGTVYKGMLVDGRIVAVKKSKIIDESQLQQFINEVVVLSQVSHRNVVKLLGCCLETDVPLLVSEFVPNGTLYDHLHNGTDELPMSLNMRLQVATEVAGALAYLHSATSTPIYHRDIKTTNILLDDKHRAKVSDFGTSLFVSIDQSHLTTLVKGTFGYLDPEYFQSSQFTEKSDVYSFGVVLVELLTGERPISLTSFGENRSLATHFLLAMEEGRVMSIFDAMVIKEGTRDELLVVANLAMRCLNLNGKYRPTMKEVATELENIRTIRIPSIVQSSIKPIMYGEELFMLMSGESTSTFLSSGNTITQ</sequence>
<evidence type="ECO:0000256" key="12">
    <source>
        <dbReference type="ARBA" id="ARBA00023180"/>
    </source>
</evidence>
<dbReference type="CDD" id="cd14066">
    <property type="entry name" value="STKc_IRAK"/>
    <property type="match status" value="1"/>
</dbReference>
<evidence type="ECO:0000256" key="15">
    <source>
        <dbReference type="SAM" id="Phobius"/>
    </source>
</evidence>
<evidence type="ECO:0000313" key="18">
    <source>
        <dbReference type="EMBL" id="PWA89323.1"/>
    </source>
</evidence>
<evidence type="ECO:0000256" key="5">
    <source>
        <dbReference type="ARBA" id="ARBA00022729"/>
    </source>
</evidence>
<keyword evidence="8" id="KW-0067">ATP-binding</keyword>
<gene>
    <name evidence="18" type="ORF">CTI12_AA112200</name>
</gene>
<dbReference type="GO" id="GO:0004674">
    <property type="term" value="F:protein serine/threonine kinase activity"/>
    <property type="evidence" value="ECO:0007669"/>
    <property type="project" value="UniProtKB-KW"/>
</dbReference>
<evidence type="ECO:0000256" key="3">
    <source>
        <dbReference type="ARBA" id="ARBA00022679"/>
    </source>
</evidence>
<evidence type="ECO:0000256" key="7">
    <source>
        <dbReference type="ARBA" id="ARBA00022777"/>
    </source>
</evidence>